<gene>
    <name evidence="3" type="ORF">B9479_000009</name>
</gene>
<evidence type="ECO:0000313" key="3">
    <source>
        <dbReference type="EMBL" id="TYJ59021.1"/>
    </source>
</evidence>
<accession>A0A5D3B8T9</accession>
<dbReference type="PANTHER" id="PTHR28228:SF1">
    <property type="entry name" value="SECRETORY COMPONENT PROTEIN SHR3"/>
    <property type="match status" value="1"/>
</dbReference>
<dbReference type="SMART" id="SM00786">
    <property type="entry name" value="SHR3_chaperone"/>
    <property type="match status" value="1"/>
</dbReference>
<organism evidence="3 4">
    <name type="scientific">Cryptococcus floricola</name>
    <dbReference type="NCBI Taxonomy" id="2591691"/>
    <lineage>
        <taxon>Eukaryota</taxon>
        <taxon>Fungi</taxon>
        <taxon>Dikarya</taxon>
        <taxon>Basidiomycota</taxon>
        <taxon>Agaricomycotina</taxon>
        <taxon>Tremellomycetes</taxon>
        <taxon>Tremellales</taxon>
        <taxon>Cryptococcaceae</taxon>
        <taxon>Cryptococcus</taxon>
    </lineage>
</organism>
<evidence type="ECO:0000256" key="1">
    <source>
        <dbReference type="SAM" id="MobiDB-lite"/>
    </source>
</evidence>
<feature type="transmembrane region" description="Helical" evidence="2">
    <location>
        <begin position="73"/>
        <end position="92"/>
    </location>
</feature>
<keyword evidence="4" id="KW-1185">Reference proteome</keyword>
<dbReference type="GO" id="GO:0005789">
    <property type="term" value="C:endoplasmic reticulum membrane"/>
    <property type="evidence" value="ECO:0007669"/>
    <property type="project" value="TreeGrafter"/>
</dbReference>
<dbReference type="Proteomes" id="UP000322245">
    <property type="component" value="Unassembled WGS sequence"/>
</dbReference>
<dbReference type="EMBL" id="NIDF01000001">
    <property type="protein sequence ID" value="TYJ59021.1"/>
    <property type="molecule type" value="Genomic_DNA"/>
</dbReference>
<keyword evidence="2" id="KW-0472">Membrane</keyword>
<protein>
    <recommendedName>
        <fullName evidence="5">Shr3 amino acid permease chaperone</fullName>
    </recommendedName>
</protein>
<comment type="caution">
    <text evidence="3">The sequence shown here is derived from an EMBL/GenBank/DDBJ whole genome shotgun (WGS) entry which is preliminary data.</text>
</comment>
<evidence type="ECO:0008006" key="5">
    <source>
        <dbReference type="Google" id="ProtNLM"/>
    </source>
</evidence>
<proteinExistence type="predicted"/>
<sequence>MPYYYYYPINLSLTTYTMVWRTSFITMSTSFLLGTTFTHWIADHNVLWKTPVTEEAIHKSITYYSLLSSSSRGLGWAYILVGIVLVLSIGGRSYKGYHRKGGEVLFDGGSLVLIASIIYYQINEVLPSIALMPNPLPKDLSSHPTYPALHTAVRDLATSNIMAAVMLTGLITLQAGRYYSKRPSSPPQTVDSTTRSADASSLSTPETRPALVSNRSGTPFRELTEEEAFELNASSGDDSRPPSRQGPRGGTFM</sequence>
<feature type="compositionally biased region" description="Polar residues" evidence="1">
    <location>
        <begin position="187"/>
        <end position="206"/>
    </location>
</feature>
<dbReference type="PANTHER" id="PTHR28228">
    <property type="entry name" value="SECRETORY COMPONENT PROTEIN SHR3"/>
    <property type="match status" value="1"/>
</dbReference>
<evidence type="ECO:0000313" key="4">
    <source>
        <dbReference type="Proteomes" id="UP000322245"/>
    </source>
</evidence>
<evidence type="ECO:0000256" key="2">
    <source>
        <dbReference type="SAM" id="Phobius"/>
    </source>
</evidence>
<dbReference type="Pfam" id="PF08229">
    <property type="entry name" value="SHR3_chaperone"/>
    <property type="match status" value="1"/>
</dbReference>
<feature type="region of interest" description="Disordered" evidence="1">
    <location>
        <begin position="181"/>
        <end position="253"/>
    </location>
</feature>
<feature type="transmembrane region" description="Helical" evidence="2">
    <location>
        <begin position="20"/>
        <end position="42"/>
    </location>
</feature>
<reference evidence="3 4" key="1">
    <citation type="submission" date="2017-05" db="EMBL/GenBank/DDBJ databases">
        <title>The Genome Sequence of Tsuchiyaea wingfieldii DSM 27421.</title>
        <authorList>
            <person name="Cuomo C."/>
            <person name="Passer A."/>
            <person name="Billmyre B."/>
            <person name="Heitman J."/>
        </authorList>
    </citation>
    <scope>NUCLEOTIDE SEQUENCE [LARGE SCALE GENOMIC DNA]</scope>
    <source>
        <strain evidence="3 4">DSM 27421</strain>
    </source>
</reference>
<dbReference type="InterPro" id="IPR013248">
    <property type="entry name" value="Psh3/Shr3"/>
</dbReference>
<keyword evidence="2" id="KW-1133">Transmembrane helix</keyword>
<dbReference type="GO" id="GO:0006888">
    <property type="term" value="P:endoplasmic reticulum to Golgi vesicle-mediated transport"/>
    <property type="evidence" value="ECO:0007669"/>
    <property type="project" value="TreeGrafter"/>
</dbReference>
<feature type="transmembrane region" description="Helical" evidence="2">
    <location>
        <begin position="104"/>
        <end position="122"/>
    </location>
</feature>
<feature type="transmembrane region" description="Helical" evidence="2">
    <location>
        <begin position="156"/>
        <end position="173"/>
    </location>
</feature>
<dbReference type="GO" id="GO:0051082">
    <property type="term" value="F:unfolded protein binding"/>
    <property type="evidence" value="ECO:0007669"/>
    <property type="project" value="TreeGrafter"/>
</dbReference>
<name>A0A5D3B8T9_9TREE</name>
<dbReference type="AlphaFoldDB" id="A0A5D3B8T9"/>
<keyword evidence="2" id="KW-0812">Transmembrane</keyword>